<feature type="region of interest" description="Disordered" evidence="1">
    <location>
        <begin position="102"/>
        <end position="146"/>
    </location>
</feature>
<dbReference type="AlphaFoldDB" id="B0Y608"/>
<dbReference type="EMBL" id="DS499598">
    <property type="protein sequence ID" value="EDP50193.1"/>
    <property type="molecule type" value="Genomic_DNA"/>
</dbReference>
<dbReference type="Proteomes" id="UP000001699">
    <property type="component" value="Unassembled WGS sequence"/>
</dbReference>
<evidence type="ECO:0000313" key="3">
    <source>
        <dbReference type="Proteomes" id="UP000001699"/>
    </source>
</evidence>
<dbReference type="VEuPathDB" id="FungiDB:AFUB_065250"/>
<organism evidence="2 3">
    <name type="scientific">Aspergillus fumigatus (strain CBS 144.89 / FGSC A1163 / CEA10)</name>
    <name type="common">Neosartorya fumigata</name>
    <dbReference type="NCBI Taxonomy" id="451804"/>
    <lineage>
        <taxon>Eukaryota</taxon>
        <taxon>Fungi</taxon>
        <taxon>Dikarya</taxon>
        <taxon>Ascomycota</taxon>
        <taxon>Pezizomycotina</taxon>
        <taxon>Eurotiomycetes</taxon>
        <taxon>Eurotiomycetidae</taxon>
        <taxon>Eurotiales</taxon>
        <taxon>Aspergillaceae</taxon>
        <taxon>Aspergillus</taxon>
        <taxon>Aspergillus subgen. Fumigati</taxon>
    </lineage>
</organism>
<dbReference type="HOGENOM" id="CLU_1245091_0_0_1"/>
<evidence type="ECO:0000313" key="2">
    <source>
        <dbReference type="EMBL" id="EDP50193.1"/>
    </source>
</evidence>
<accession>B0Y608</accession>
<keyword evidence="3" id="KW-1185">Reference proteome</keyword>
<evidence type="ECO:0000256" key="1">
    <source>
        <dbReference type="SAM" id="MobiDB-lite"/>
    </source>
</evidence>
<gene>
    <name evidence="2" type="ORF">AFUB_065250</name>
</gene>
<feature type="compositionally biased region" description="Acidic residues" evidence="1">
    <location>
        <begin position="110"/>
        <end position="119"/>
    </location>
</feature>
<dbReference type="OrthoDB" id="4630416at2759"/>
<sequence>MRLTALEYPWMILITPGGKPASLANSASIMVAPGHARGFHHSVVVMVAIGLHQRRFMAEIYAHQSQTSSTPNGVVAAFKPVLIEGTMLRALSHDSLHRLREEQPPKLTYCEDESDDESDGYGSKSKKSKASEPSRGQAIGPRLGEAPKPNHVYLQWEARVVDAYIKVDQGDKHTGYLDFDASKATAHGEWAYPAMWSKESKLASSIYNRGDQPRETPTTWNY</sequence>
<reference evidence="2 3" key="1">
    <citation type="journal article" date="2008" name="PLoS Genet.">
        <title>Genomic islands in the pathogenic filamentous fungus Aspergillus fumigatus.</title>
        <authorList>
            <person name="Fedorova N.D."/>
            <person name="Khaldi N."/>
            <person name="Joardar V.S."/>
            <person name="Maiti R."/>
            <person name="Amedeo P."/>
            <person name="Anderson M.J."/>
            <person name="Crabtree J."/>
            <person name="Silva J.C."/>
            <person name="Badger J.H."/>
            <person name="Albarraq A."/>
            <person name="Angiuoli S."/>
            <person name="Bussey H."/>
            <person name="Bowyer P."/>
            <person name="Cotty P.J."/>
            <person name="Dyer P.S."/>
            <person name="Egan A."/>
            <person name="Galens K."/>
            <person name="Fraser-Liggett C.M."/>
            <person name="Haas B.J."/>
            <person name="Inman J.M."/>
            <person name="Kent R."/>
            <person name="Lemieux S."/>
            <person name="Malavazi I."/>
            <person name="Orvis J."/>
            <person name="Roemer T."/>
            <person name="Ronning C.M."/>
            <person name="Sundaram J.P."/>
            <person name="Sutton G."/>
            <person name="Turner G."/>
            <person name="Venter J.C."/>
            <person name="White O.R."/>
            <person name="Whitty B.R."/>
            <person name="Youngman P."/>
            <person name="Wolfe K.H."/>
            <person name="Goldman G.H."/>
            <person name="Wortman J.R."/>
            <person name="Jiang B."/>
            <person name="Denning D.W."/>
            <person name="Nierman W.C."/>
        </authorList>
    </citation>
    <scope>NUCLEOTIDE SEQUENCE [LARGE SCALE GENOMIC DNA]</scope>
    <source>
        <strain evidence="3">CBS 144.89 / FGSC A1163 / CEA10</strain>
    </source>
</reference>
<proteinExistence type="predicted"/>
<name>B0Y608_ASPFC</name>
<protein>
    <submittedName>
        <fullName evidence="2">Uncharacterized protein</fullName>
    </submittedName>
</protein>